<evidence type="ECO:0000256" key="1">
    <source>
        <dbReference type="SAM" id="SignalP"/>
    </source>
</evidence>
<feature type="chain" id="PRO_5046808166" evidence="1">
    <location>
        <begin position="32"/>
        <end position="294"/>
    </location>
</feature>
<feature type="domain" description="BURP" evidence="2">
    <location>
        <begin position="78"/>
        <end position="292"/>
    </location>
</feature>
<dbReference type="InParanoid" id="A0A6P4A674"/>
<name>A0A6P4A674_ZIZJJ</name>
<dbReference type="SMART" id="SM01045">
    <property type="entry name" value="BURP"/>
    <property type="match status" value="1"/>
</dbReference>
<dbReference type="InterPro" id="IPR044816">
    <property type="entry name" value="BURP"/>
</dbReference>
<dbReference type="GeneID" id="107419409"/>
<dbReference type="AlphaFoldDB" id="A0A6P4A674"/>
<dbReference type="PANTHER" id="PTHR31236">
    <property type="entry name" value="BURP DOMAIN PROTEIN USPL1-LIKE"/>
    <property type="match status" value="1"/>
</dbReference>
<evidence type="ECO:0000313" key="4">
    <source>
        <dbReference type="RefSeq" id="XP_015883654.2"/>
    </source>
</evidence>
<organism evidence="3 4">
    <name type="scientific">Ziziphus jujuba</name>
    <name type="common">Chinese jujube</name>
    <name type="synonym">Ziziphus sativa</name>
    <dbReference type="NCBI Taxonomy" id="326968"/>
    <lineage>
        <taxon>Eukaryota</taxon>
        <taxon>Viridiplantae</taxon>
        <taxon>Streptophyta</taxon>
        <taxon>Embryophyta</taxon>
        <taxon>Tracheophyta</taxon>
        <taxon>Spermatophyta</taxon>
        <taxon>Magnoliopsida</taxon>
        <taxon>eudicotyledons</taxon>
        <taxon>Gunneridae</taxon>
        <taxon>Pentapetalae</taxon>
        <taxon>rosids</taxon>
        <taxon>fabids</taxon>
        <taxon>Rosales</taxon>
        <taxon>Rhamnaceae</taxon>
        <taxon>Paliureae</taxon>
        <taxon>Ziziphus</taxon>
    </lineage>
</organism>
<reference evidence="3" key="1">
    <citation type="submission" date="2025-05" db="UniProtKB">
        <authorList>
            <consortium name="RefSeq"/>
        </authorList>
    </citation>
    <scope>NUCLEOTIDE SEQUENCE [LARGE SCALE GENOMIC DNA]</scope>
</reference>
<dbReference type="RefSeq" id="XP_015883654.2">
    <property type="nucleotide sequence ID" value="XM_016028168.4"/>
</dbReference>
<accession>A0A6P4A674</accession>
<dbReference type="KEGG" id="zju:107419409"/>
<dbReference type="PANTHER" id="PTHR31236:SF59">
    <property type="entry name" value="BURP DOMAIN PROTEIN"/>
    <property type="match status" value="1"/>
</dbReference>
<sequence length="294" mass="33567">MSHRKMAPGTFTPSVLIIFCLLFFMFNHGNCIRETTEEHHHYHQQELFSGGENMNIQQVVGHSGDNHMDHIKASKIGFFTVDQLYVGKTMPISFPNIDFSSLPRFLQKREADIIPFTSSKLPQLLQFFSFPQESLQASQIETTLKTCELKPIKGETKFCATSFESLLDFVRDVLGKENHYKVLTTQHIKNPVAQNYTFLEISQVFSSSNKIVACHILPYPYAVFYCHSPEASKLFKIRVRGNENGDKVDGLAVCHMDTSDWISDDMFILLGVKRGNPICHFFSPATLIWVSYQP</sequence>
<dbReference type="Pfam" id="PF03181">
    <property type="entry name" value="BURP"/>
    <property type="match status" value="1"/>
</dbReference>
<dbReference type="Proteomes" id="UP001652623">
    <property type="component" value="Chromosome 2"/>
</dbReference>
<proteinExistence type="predicted"/>
<feature type="signal peptide" evidence="1">
    <location>
        <begin position="1"/>
        <end position="31"/>
    </location>
</feature>
<keyword evidence="3" id="KW-1185">Reference proteome</keyword>
<reference evidence="4" key="2">
    <citation type="submission" date="2025-08" db="UniProtKB">
        <authorList>
            <consortium name="RefSeq"/>
        </authorList>
    </citation>
    <scope>IDENTIFICATION</scope>
    <source>
        <tissue evidence="4">Seedling</tissue>
    </source>
</reference>
<dbReference type="InterPro" id="IPR004873">
    <property type="entry name" value="BURP_dom"/>
</dbReference>
<dbReference type="PROSITE" id="PS51277">
    <property type="entry name" value="BURP"/>
    <property type="match status" value="1"/>
</dbReference>
<keyword evidence="1" id="KW-0732">Signal</keyword>
<protein>
    <submittedName>
        <fullName evidence="4">BURP domain-containing protein BNM2A</fullName>
    </submittedName>
</protein>
<gene>
    <name evidence="4" type="primary">LOC107419409</name>
</gene>
<evidence type="ECO:0000259" key="2">
    <source>
        <dbReference type="PROSITE" id="PS51277"/>
    </source>
</evidence>
<evidence type="ECO:0000313" key="3">
    <source>
        <dbReference type="Proteomes" id="UP001652623"/>
    </source>
</evidence>